<accession>A0A8J4GZX1</accession>
<dbReference type="PROSITE" id="PS51103">
    <property type="entry name" value="PTS_EIIC_TYPE_1"/>
    <property type="match status" value="1"/>
</dbReference>
<dbReference type="PROSITE" id="PS01035">
    <property type="entry name" value="PTS_EIIB_TYPE_1_CYS"/>
    <property type="match status" value="1"/>
</dbReference>
<keyword evidence="9 12" id="KW-1133">Transmembrane helix</keyword>
<evidence type="ECO:0000256" key="5">
    <source>
        <dbReference type="ARBA" id="ARBA00022679"/>
    </source>
</evidence>
<evidence type="ECO:0000256" key="1">
    <source>
        <dbReference type="ARBA" id="ARBA00004651"/>
    </source>
</evidence>
<dbReference type="PANTHER" id="PTHR30009:SF20">
    <property type="entry name" value="PTS SYSTEM GLUCOSE-SPECIFIC EIICB COMPONENT-RELATED"/>
    <property type="match status" value="1"/>
</dbReference>
<keyword evidence="7 12" id="KW-0812">Transmembrane</keyword>
<feature type="domain" description="PTS EIIA type-1" evidence="13">
    <location>
        <begin position="488"/>
        <end position="592"/>
    </location>
</feature>
<evidence type="ECO:0000259" key="14">
    <source>
        <dbReference type="PROSITE" id="PS51098"/>
    </source>
</evidence>
<evidence type="ECO:0000256" key="10">
    <source>
        <dbReference type="ARBA" id="ARBA00023136"/>
    </source>
</evidence>
<dbReference type="Proteomes" id="UP000677918">
    <property type="component" value="Unassembled WGS sequence"/>
</dbReference>
<feature type="transmembrane region" description="Helical" evidence="12">
    <location>
        <begin position="267"/>
        <end position="283"/>
    </location>
</feature>
<dbReference type="SUPFAM" id="SSF55604">
    <property type="entry name" value="Glucose permease domain IIB"/>
    <property type="match status" value="1"/>
</dbReference>
<proteinExistence type="predicted"/>
<keyword evidence="4" id="KW-0762">Sugar transport</keyword>
<evidence type="ECO:0000256" key="7">
    <source>
        <dbReference type="ARBA" id="ARBA00022692"/>
    </source>
</evidence>
<dbReference type="GO" id="GO:0009401">
    <property type="term" value="P:phosphoenolpyruvate-dependent sugar phosphotransferase system"/>
    <property type="evidence" value="ECO:0007669"/>
    <property type="project" value="UniProtKB-KW"/>
</dbReference>
<dbReference type="FunFam" id="2.70.70.10:FF:000001">
    <property type="entry name" value="PTS system glucose-specific IIA component"/>
    <property type="match status" value="1"/>
</dbReference>
<dbReference type="GO" id="GO:0008982">
    <property type="term" value="F:protein-N(PI)-phosphohistidine-sugar phosphotransferase activity"/>
    <property type="evidence" value="ECO:0007669"/>
    <property type="project" value="InterPro"/>
</dbReference>
<feature type="transmembrane region" description="Helical" evidence="12">
    <location>
        <begin position="139"/>
        <end position="156"/>
    </location>
</feature>
<comment type="subcellular location">
    <subcellularLocation>
        <location evidence="1">Cell membrane</location>
        <topology evidence="1">Multi-pass membrane protein</topology>
    </subcellularLocation>
</comment>
<keyword evidence="2" id="KW-0813">Transport</keyword>
<evidence type="ECO:0000256" key="2">
    <source>
        <dbReference type="ARBA" id="ARBA00022448"/>
    </source>
</evidence>
<feature type="domain" description="PTS EIIB type-1" evidence="14">
    <location>
        <begin position="387"/>
        <end position="469"/>
    </location>
</feature>
<dbReference type="PROSITE" id="PS51098">
    <property type="entry name" value="PTS_EIIB_TYPE_1"/>
    <property type="match status" value="1"/>
</dbReference>
<dbReference type="InterPro" id="IPR013013">
    <property type="entry name" value="PTS_EIIC_1"/>
</dbReference>
<dbReference type="PROSITE" id="PS51093">
    <property type="entry name" value="PTS_EIIA_TYPE_1"/>
    <property type="match status" value="1"/>
</dbReference>
<feature type="active site" description="Phosphocysteine intermediate; for EIIB activity" evidence="11">
    <location>
        <position position="409"/>
    </location>
</feature>
<dbReference type="NCBIfam" id="TIGR00830">
    <property type="entry name" value="PTBA"/>
    <property type="match status" value="1"/>
</dbReference>
<dbReference type="GO" id="GO:0005886">
    <property type="term" value="C:plasma membrane"/>
    <property type="evidence" value="ECO:0007669"/>
    <property type="project" value="UniProtKB-SubCell"/>
</dbReference>
<feature type="transmembrane region" description="Helical" evidence="12">
    <location>
        <begin position="233"/>
        <end position="255"/>
    </location>
</feature>
<gene>
    <name evidence="16" type="primary">gamP</name>
    <name evidence="16" type="ORF">XYCOK13_11320</name>
</gene>
<dbReference type="AlphaFoldDB" id="A0A8J4GZX1"/>
<dbReference type="RefSeq" id="WP_213410915.1">
    <property type="nucleotide sequence ID" value="NZ_BOVK01000014.1"/>
</dbReference>
<keyword evidence="3" id="KW-1003">Cell membrane</keyword>
<dbReference type="CDD" id="cd00212">
    <property type="entry name" value="PTS_IIB_glc"/>
    <property type="match status" value="1"/>
</dbReference>
<evidence type="ECO:0000313" key="16">
    <source>
        <dbReference type="EMBL" id="GIQ68308.1"/>
    </source>
</evidence>
<keyword evidence="6" id="KW-0598">Phosphotransferase system</keyword>
<evidence type="ECO:0000256" key="4">
    <source>
        <dbReference type="ARBA" id="ARBA00022597"/>
    </source>
</evidence>
<keyword evidence="5" id="KW-0808">Transferase</keyword>
<dbReference type="InterPro" id="IPR018113">
    <property type="entry name" value="PTrfase_EIIB_Cys"/>
</dbReference>
<dbReference type="NCBIfam" id="TIGR00826">
    <property type="entry name" value="EIIB_glc"/>
    <property type="match status" value="1"/>
</dbReference>
<dbReference type="GO" id="GO:0016301">
    <property type="term" value="F:kinase activity"/>
    <property type="evidence" value="ECO:0007669"/>
    <property type="project" value="UniProtKB-KW"/>
</dbReference>
<evidence type="ECO:0000256" key="8">
    <source>
        <dbReference type="ARBA" id="ARBA00022777"/>
    </source>
</evidence>
<evidence type="ECO:0000256" key="11">
    <source>
        <dbReference type="PROSITE-ProRule" id="PRU00421"/>
    </source>
</evidence>
<dbReference type="SUPFAM" id="SSF51261">
    <property type="entry name" value="Duplicated hybrid motif"/>
    <property type="match status" value="1"/>
</dbReference>
<dbReference type="Pfam" id="PF02378">
    <property type="entry name" value="PTS_EIIC"/>
    <property type="match status" value="1"/>
</dbReference>
<keyword evidence="17" id="KW-1185">Reference proteome</keyword>
<feature type="domain" description="PTS EIIC type-1" evidence="15">
    <location>
        <begin position="1"/>
        <end position="375"/>
    </location>
</feature>
<organism evidence="16 17">
    <name type="scientific">Xylanibacillus composti</name>
    <dbReference type="NCBI Taxonomy" id="1572762"/>
    <lineage>
        <taxon>Bacteria</taxon>
        <taxon>Bacillati</taxon>
        <taxon>Bacillota</taxon>
        <taxon>Bacilli</taxon>
        <taxon>Bacillales</taxon>
        <taxon>Paenibacillaceae</taxon>
        <taxon>Xylanibacillus</taxon>
    </lineage>
</organism>
<evidence type="ECO:0000256" key="6">
    <source>
        <dbReference type="ARBA" id="ARBA00022683"/>
    </source>
</evidence>
<feature type="transmembrane region" description="Helical" evidence="12">
    <location>
        <begin position="101"/>
        <end position="119"/>
    </location>
</feature>
<feature type="transmembrane region" description="Helical" evidence="12">
    <location>
        <begin position="57"/>
        <end position="89"/>
    </location>
</feature>
<dbReference type="Pfam" id="PF00367">
    <property type="entry name" value="PTS_EIIB"/>
    <property type="match status" value="1"/>
</dbReference>
<reference evidence="16" key="1">
    <citation type="submission" date="2021-04" db="EMBL/GenBank/DDBJ databases">
        <title>Draft genome sequence of Xylanibacillus composti strain K13.</title>
        <authorList>
            <person name="Uke A."/>
            <person name="Chhe C."/>
            <person name="Baramee S."/>
            <person name="Kosugi A."/>
        </authorList>
    </citation>
    <scope>NUCLEOTIDE SEQUENCE</scope>
    <source>
        <strain evidence="16">K13</strain>
    </source>
</reference>
<dbReference type="Gene3D" id="3.30.1360.60">
    <property type="entry name" value="Glucose permease domain IIB"/>
    <property type="match status" value="1"/>
</dbReference>
<dbReference type="Gene3D" id="2.70.70.10">
    <property type="entry name" value="Glucose Permease (Domain IIA)"/>
    <property type="match status" value="1"/>
</dbReference>
<feature type="transmembrane region" description="Helical" evidence="12">
    <location>
        <begin position="343"/>
        <end position="363"/>
    </location>
</feature>
<dbReference type="GO" id="GO:0090563">
    <property type="term" value="F:protein-phosphocysteine-sugar phosphotransferase activity"/>
    <property type="evidence" value="ECO:0007669"/>
    <property type="project" value="TreeGrafter"/>
</dbReference>
<dbReference type="PANTHER" id="PTHR30009">
    <property type="entry name" value="CYTOCHROME C-TYPE SYNTHESIS PROTEIN AND PTS TRANSMEMBRANE COMPONENT"/>
    <property type="match status" value="1"/>
</dbReference>
<evidence type="ECO:0000256" key="12">
    <source>
        <dbReference type="SAM" id="Phobius"/>
    </source>
</evidence>
<dbReference type="InterPro" id="IPR001127">
    <property type="entry name" value="PTS_EIIA_1_perm"/>
</dbReference>
<evidence type="ECO:0000259" key="13">
    <source>
        <dbReference type="PROSITE" id="PS51093"/>
    </source>
</evidence>
<sequence>MNWMGPFQQLGRSLMLPMTALPAAAILLFAGNAIPWTMFGLDHFGQVLIYAGDTVFAYLPYLFAVGVAMGLTDNASSAALTSLLSYFLFTRITVYYAEHPLQIGVSGAIMIGLLTAVAYNRLKHIKLPEPIQFFGGPRFVPLFMSIATMMFSYFFAKLNPRIEQMLDGLSDLILNLEGFGVFLYGVLHRLLVPTGLHHILNNVMWFQVGSYERADGQTMFGDLPRFFAGDPDAGIYMAGLYPVMMFALPAIAFAIIKEAREDLKPKIKAMFLTAALGSFLTGVSEPVEFAFLFAAPYVFVIHAILSGFIMWLVYALDIHHGFAYSAGAFDFILNAHLARREIWLIPIGIAYGLFYYHAFRWIIRRFQIRTPGREDETELDDWSGDIPYRAPLVMEALGGKANIARMEACITRLRLTLHDDRLMDISALKTLGAAGVIRLGGGNVQVVFGTYSELLKEQMGRIMRQDFNQVSFFAPVQGRMMKLEEVPDTIFAKGLVGMGVAFFPERGELVSPVAGKVIHLYPTLHAIGIRTKEGLEVLLHIGIDTTQLEGKGFTSYVQIGDEVKPGQLLIRFQLALVRKQAKSLATPMVITNPERVKSWNFAPFKAVKKGQASVMTVVLKGEQANGGKQHG</sequence>
<keyword evidence="10 12" id="KW-0472">Membrane</keyword>
<comment type="caution">
    <text evidence="16">The sequence shown here is derived from an EMBL/GenBank/DDBJ whole genome shotgun (WGS) entry which is preliminary data.</text>
</comment>
<dbReference type="InterPro" id="IPR011055">
    <property type="entry name" value="Dup_hybrid_motif"/>
</dbReference>
<name>A0A8J4GZX1_9BACL</name>
<evidence type="ECO:0000256" key="9">
    <source>
        <dbReference type="ARBA" id="ARBA00022989"/>
    </source>
</evidence>
<dbReference type="InterPro" id="IPR001996">
    <property type="entry name" value="PTS_IIB_1"/>
</dbReference>
<evidence type="ECO:0000259" key="15">
    <source>
        <dbReference type="PROSITE" id="PS51103"/>
    </source>
</evidence>
<evidence type="ECO:0000313" key="17">
    <source>
        <dbReference type="Proteomes" id="UP000677918"/>
    </source>
</evidence>
<dbReference type="EMBL" id="BOVK01000014">
    <property type="protein sequence ID" value="GIQ68308.1"/>
    <property type="molecule type" value="Genomic_DNA"/>
</dbReference>
<feature type="transmembrane region" description="Helical" evidence="12">
    <location>
        <begin position="289"/>
        <end position="314"/>
    </location>
</feature>
<dbReference type="InterPro" id="IPR036878">
    <property type="entry name" value="Glu_permease_IIB"/>
</dbReference>
<dbReference type="InterPro" id="IPR003352">
    <property type="entry name" value="PTS_EIIC"/>
</dbReference>
<dbReference type="Pfam" id="PF00358">
    <property type="entry name" value="PTS_EIIA_1"/>
    <property type="match status" value="1"/>
</dbReference>
<protein>
    <submittedName>
        <fullName evidence="16">Putative PTS system glucosamine-specific EIICBA component</fullName>
    </submittedName>
</protein>
<dbReference type="InterPro" id="IPR050429">
    <property type="entry name" value="PTS_Glucose_EIICBA"/>
</dbReference>
<evidence type="ECO:0000256" key="3">
    <source>
        <dbReference type="ARBA" id="ARBA00022475"/>
    </source>
</evidence>
<keyword evidence="8" id="KW-0418">Kinase</keyword>